<keyword evidence="3" id="KW-1185">Reference proteome</keyword>
<name>A0A8H7CNN1_9AGAR</name>
<reference evidence="2" key="1">
    <citation type="submission" date="2020-05" db="EMBL/GenBank/DDBJ databases">
        <title>Mycena genomes resolve the evolution of fungal bioluminescence.</title>
        <authorList>
            <person name="Tsai I.J."/>
        </authorList>
    </citation>
    <scope>NUCLEOTIDE SEQUENCE</scope>
    <source>
        <strain evidence="2">160909Yilan</strain>
    </source>
</reference>
<evidence type="ECO:0000313" key="3">
    <source>
        <dbReference type="Proteomes" id="UP000623467"/>
    </source>
</evidence>
<dbReference type="Proteomes" id="UP000623467">
    <property type="component" value="Unassembled WGS sequence"/>
</dbReference>
<evidence type="ECO:0000259" key="1">
    <source>
        <dbReference type="Pfam" id="PF12937"/>
    </source>
</evidence>
<feature type="domain" description="F-box" evidence="1">
    <location>
        <begin position="18"/>
        <end position="55"/>
    </location>
</feature>
<proteinExistence type="predicted"/>
<dbReference type="EMBL" id="JACAZH010000026">
    <property type="protein sequence ID" value="KAF7341923.1"/>
    <property type="molecule type" value="Genomic_DNA"/>
</dbReference>
<organism evidence="2 3">
    <name type="scientific">Mycena sanguinolenta</name>
    <dbReference type="NCBI Taxonomy" id="230812"/>
    <lineage>
        <taxon>Eukaryota</taxon>
        <taxon>Fungi</taxon>
        <taxon>Dikarya</taxon>
        <taxon>Basidiomycota</taxon>
        <taxon>Agaricomycotina</taxon>
        <taxon>Agaricomycetes</taxon>
        <taxon>Agaricomycetidae</taxon>
        <taxon>Agaricales</taxon>
        <taxon>Marasmiineae</taxon>
        <taxon>Mycenaceae</taxon>
        <taxon>Mycena</taxon>
    </lineage>
</organism>
<dbReference type="InterPro" id="IPR036047">
    <property type="entry name" value="F-box-like_dom_sf"/>
</dbReference>
<sequence length="374" mass="41930">MVLTRGAYRNAMEAFRWLPNEILVDIIQHSTAADQASLSRVSRLFHDLCLPVLYRIVQIKDKNFNSVILFCSAMIEKPSRAAVVRSFTVDVCSGNRFNTRQDLLLASLKLMSTLDHLSLSLSALDDRHCFILLEESNFPQLRSCEISAPSNSTFTAQQISDAVALFLTRHSTLKRFHLQDLFSRLTSTSIRVSLPNLEYYGGSSTLIPAIDATGLKKVQLTWSSESVADVEAIIIGVSAMTKPDFPFVFSHIFSCPPRSQSIIIKEIVTFVSKHMRHTKTLRLEAMQSPDTIAHVTECLPCFTGLVYLSVDWISFYPPTTSKAVDRITVEGWGKVCPTLEACCLNSFAWRKVNNRWKVFPVKEFGVLAGLPEIS</sequence>
<protein>
    <submittedName>
        <fullName evidence="2">F-box domain-containing protein</fullName>
    </submittedName>
</protein>
<dbReference type="InterPro" id="IPR001810">
    <property type="entry name" value="F-box_dom"/>
</dbReference>
<gene>
    <name evidence="2" type="ORF">MSAN_02048200</name>
</gene>
<comment type="caution">
    <text evidence="2">The sequence shown here is derived from an EMBL/GenBank/DDBJ whole genome shotgun (WGS) entry which is preliminary data.</text>
</comment>
<dbReference type="CDD" id="cd09917">
    <property type="entry name" value="F-box_SF"/>
    <property type="match status" value="1"/>
</dbReference>
<dbReference type="AlphaFoldDB" id="A0A8H7CNN1"/>
<dbReference type="SUPFAM" id="SSF81383">
    <property type="entry name" value="F-box domain"/>
    <property type="match status" value="1"/>
</dbReference>
<dbReference type="InterPro" id="IPR032675">
    <property type="entry name" value="LRR_dom_sf"/>
</dbReference>
<dbReference type="OrthoDB" id="2852950at2759"/>
<dbReference type="Pfam" id="PF12937">
    <property type="entry name" value="F-box-like"/>
    <property type="match status" value="1"/>
</dbReference>
<evidence type="ECO:0000313" key="2">
    <source>
        <dbReference type="EMBL" id="KAF7341923.1"/>
    </source>
</evidence>
<accession>A0A8H7CNN1</accession>
<dbReference type="Gene3D" id="3.80.10.10">
    <property type="entry name" value="Ribonuclease Inhibitor"/>
    <property type="match status" value="1"/>
</dbReference>